<name>S8A097_DACHA</name>
<dbReference type="InterPro" id="IPR000467">
    <property type="entry name" value="G_patch_dom"/>
</dbReference>
<dbReference type="PROSITE" id="PS50174">
    <property type="entry name" value="G_PATCH"/>
    <property type="match status" value="1"/>
</dbReference>
<reference evidence="3 4" key="1">
    <citation type="journal article" date="2013" name="PLoS Genet.">
        <title>Genomic mechanisms accounting for the adaptation to parasitism in nematode-trapping fungi.</title>
        <authorList>
            <person name="Meerupati T."/>
            <person name="Andersson K.M."/>
            <person name="Friman E."/>
            <person name="Kumar D."/>
            <person name="Tunlid A."/>
            <person name="Ahren D."/>
        </authorList>
    </citation>
    <scope>NUCLEOTIDE SEQUENCE [LARGE SCALE GENOMIC DNA]</scope>
    <source>
        <strain evidence="3 4">CBS 200.50</strain>
    </source>
</reference>
<dbReference type="HOGENOM" id="CLU_871618_0_0_1"/>
<gene>
    <name evidence="3" type="ORF">H072_10505</name>
</gene>
<evidence type="ECO:0000259" key="2">
    <source>
        <dbReference type="PROSITE" id="PS50174"/>
    </source>
</evidence>
<evidence type="ECO:0000313" key="3">
    <source>
        <dbReference type="EMBL" id="EPS36119.1"/>
    </source>
</evidence>
<feature type="compositionally biased region" description="Basic and acidic residues" evidence="1">
    <location>
        <begin position="46"/>
        <end position="59"/>
    </location>
</feature>
<reference evidence="4" key="2">
    <citation type="submission" date="2013-04" db="EMBL/GenBank/DDBJ databases">
        <title>Genomic mechanisms accounting for the adaptation to parasitism in nematode-trapping fungi.</title>
        <authorList>
            <person name="Ahren D.G."/>
        </authorList>
    </citation>
    <scope>NUCLEOTIDE SEQUENCE [LARGE SCALE GENOMIC DNA]</scope>
    <source>
        <strain evidence="4">CBS 200.50</strain>
    </source>
</reference>
<protein>
    <recommendedName>
        <fullName evidence="2">G-patch domain-containing protein</fullName>
    </recommendedName>
</protein>
<dbReference type="SMART" id="SM00443">
    <property type="entry name" value="G_patch"/>
    <property type="match status" value="1"/>
</dbReference>
<dbReference type="AlphaFoldDB" id="S8A097"/>
<dbReference type="OMA" id="TYGWDPD"/>
<dbReference type="PANTHER" id="PTHR20923:SF1">
    <property type="entry name" value="G PATCH DOMAIN AND ANKYRIN REPEAT-CONTAINING PROTEIN 1"/>
    <property type="match status" value="1"/>
</dbReference>
<sequence>MSAGGDDLAGWESPDSPHSWRISKPFGTGVKRKPIHFVPASTAEDGADRVEETGRDIDPSRGSSVADFYLSLVLPSEFNPGNVSHSSSSTPSNQPAMKQRAGGSAPGRDVLTSTAGIMMPSRRDQPQKASLPSEGEVSSKLLGPSISDSLDTFQESRRDEPANCLSEDAAVQPGSAVVERPIETSAALDEICPTCKARVTDWNSHVRTTAHMASEEHSKTPHHLNRQSEGYKHMVKLGWDPDGDKGLGIEGQGIRFPVKATAKKNNLGVGAGQSKSKSIRDNAGSVSDSGPKKQRLLSAKEIQRLEKAERAVRQDLHDYLRH</sequence>
<dbReference type="eggNOG" id="ENOG502SZVD">
    <property type="taxonomic scope" value="Eukaryota"/>
</dbReference>
<comment type="caution">
    <text evidence="3">The sequence shown here is derived from an EMBL/GenBank/DDBJ whole genome shotgun (WGS) entry which is preliminary data.</text>
</comment>
<feature type="domain" description="G-patch" evidence="2">
    <location>
        <begin position="226"/>
        <end position="274"/>
    </location>
</feature>
<feature type="region of interest" description="Disordered" evidence="1">
    <location>
        <begin position="79"/>
        <end position="148"/>
    </location>
</feature>
<keyword evidence="4" id="KW-1185">Reference proteome</keyword>
<accession>S8A097</accession>
<dbReference type="STRING" id="1284197.S8A097"/>
<dbReference type="PANTHER" id="PTHR20923">
    <property type="entry name" value="BAT4 PROTEIN-RELATED"/>
    <property type="match status" value="1"/>
</dbReference>
<dbReference type="EMBL" id="AQGS01000985">
    <property type="protein sequence ID" value="EPS36119.1"/>
    <property type="molecule type" value="Genomic_DNA"/>
</dbReference>
<dbReference type="Proteomes" id="UP000015100">
    <property type="component" value="Unassembled WGS sequence"/>
</dbReference>
<organism evidence="3 4">
    <name type="scientific">Dactylellina haptotyla (strain CBS 200.50)</name>
    <name type="common">Nematode-trapping fungus</name>
    <name type="synonym">Monacrosporium haptotylum</name>
    <dbReference type="NCBI Taxonomy" id="1284197"/>
    <lineage>
        <taxon>Eukaryota</taxon>
        <taxon>Fungi</taxon>
        <taxon>Dikarya</taxon>
        <taxon>Ascomycota</taxon>
        <taxon>Pezizomycotina</taxon>
        <taxon>Orbiliomycetes</taxon>
        <taxon>Orbiliales</taxon>
        <taxon>Orbiliaceae</taxon>
        <taxon>Dactylellina</taxon>
    </lineage>
</organism>
<feature type="region of interest" description="Disordered" evidence="1">
    <location>
        <begin position="1"/>
        <end position="63"/>
    </location>
</feature>
<feature type="region of interest" description="Disordered" evidence="1">
    <location>
        <begin position="267"/>
        <end position="296"/>
    </location>
</feature>
<evidence type="ECO:0000256" key="1">
    <source>
        <dbReference type="SAM" id="MobiDB-lite"/>
    </source>
</evidence>
<dbReference type="Pfam" id="PF01585">
    <property type="entry name" value="G-patch"/>
    <property type="match status" value="1"/>
</dbReference>
<evidence type="ECO:0000313" key="4">
    <source>
        <dbReference type="Proteomes" id="UP000015100"/>
    </source>
</evidence>
<proteinExistence type="predicted"/>
<dbReference type="OrthoDB" id="20282at2759"/>
<dbReference type="GO" id="GO:0003676">
    <property type="term" value="F:nucleic acid binding"/>
    <property type="evidence" value="ECO:0007669"/>
    <property type="project" value="InterPro"/>
</dbReference>
<dbReference type="InterPro" id="IPR039146">
    <property type="entry name" value="GPANK1"/>
</dbReference>